<dbReference type="HOGENOM" id="CLU_845353_0_0_1"/>
<dbReference type="EMBL" id="CH916368">
    <property type="protein sequence ID" value="EDW03692.1"/>
    <property type="molecule type" value="Genomic_DNA"/>
</dbReference>
<reference evidence="2 3" key="1">
    <citation type="journal article" date="2007" name="Nature">
        <title>Evolution of genes and genomes on the Drosophila phylogeny.</title>
        <authorList>
            <consortium name="Drosophila 12 Genomes Consortium"/>
            <person name="Clark A.G."/>
            <person name="Eisen M.B."/>
            <person name="Smith D.R."/>
            <person name="Bergman C.M."/>
            <person name="Oliver B."/>
            <person name="Markow T.A."/>
            <person name="Kaufman T.C."/>
            <person name="Kellis M."/>
            <person name="Gelbart W."/>
            <person name="Iyer V.N."/>
            <person name="Pollard D.A."/>
            <person name="Sackton T.B."/>
            <person name="Larracuente A.M."/>
            <person name="Singh N.D."/>
            <person name="Abad J.P."/>
            <person name="Abt D.N."/>
            <person name="Adryan B."/>
            <person name="Aguade M."/>
            <person name="Akashi H."/>
            <person name="Anderson W.W."/>
            <person name="Aquadro C.F."/>
            <person name="Ardell D.H."/>
            <person name="Arguello R."/>
            <person name="Artieri C.G."/>
            <person name="Barbash D.A."/>
            <person name="Barker D."/>
            <person name="Barsanti P."/>
            <person name="Batterham P."/>
            <person name="Batzoglou S."/>
            <person name="Begun D."/>
            <person name="Bhutkar A."/>
            <person name="Blanco E."/>
            <person name="Bosak S.A."/>
            <person name="Bradley R.K."/>
            <person name="Brand A.D."/>
            <person name="Brent M.R."/>
            <person name="Brooks A.N."/>
            <person name="Brown R.H."/>
            <person name="Butlin R.K."/>
            <person name="Caggese C."/>
            <person name="Calvi B.R."/>
            <person name="Bernardo de Carvalho A."/>
            <person name="Caspi A."/>
            <person name="Castrezana S."/>
            <person name="Celniker S.E."/>
            <person name="Chang J.L."/>
            <person name="Chapple C."/>
            <person name="Chatterji S."/>
            <person name="Chinwalla A."/>
            <person name="Civetta A."/>
            <person name="Clifton S.W."/>
            <person name="Comeron J.M."/>
            <person name="Costello J.C."/>
            <person name="Coyne J.A."/>
            <person name="Daub J."/>
            <person name="David R.G."/>
            <person name="Delcher A.L."/>
            <person name="Delehaunty K."/>
            <person name="Do C.B."/>
            <person name="Ebling H."/>
            <person name="Edwards K."/>
            <person name="Eickbush T."/>
            <person name="Evans J.D."/>
            <person name="Filipski A."/>
            <person name="Findeiss S."/>
            <person name="Freyhult E."/>
            <person name="Fulton L."/>
            <person name="Fulton R."/>
            <person name="Garcia A.C."/>
            <person name="Gardiner A."/>
            <person name="Garfield D.A."/>
            <person name="Garvin B.E."/>
            <person name="Gibson G."/>
            <person name="Gilbert D."/>
            <person name="Gnerre S."/>
            <person name="Godfrey J."/>
            <person name="Good R."/>
            <person name="Gotea V."/>
            <person name="Gravely B."/>
            <person name="Greenberg A.J."/>
            <person name="Griffiths-Jones S."/>
            <person name="Gross S."/>
            <person name="Guigo R."/>
            <person name="Gustafson E.A."/>
            <person name="Haerty W."/>
            <person name="Hahn M.W."/>
            <person name="Halligan D.L."/>
            <person name="Halpern A.L."/>
            <person name="Halter G.M."/>
            <person name="Han M.V."/>
            <person name="Heger A."/>
            <person name="Hillier L."/>
            <person name="Hinrichs A.S."/>
            <person name="Holmes I."/>
            <person name="Hoskins R.A."/>
            <person name="Hubisz M.J."/>
            <person name="Hultmark D."/>
            <person name="Huntley M.A."/>
            <person name="Jaffe D.B."/>
            <person name="Jagadeeshan S."/>
            <person name="Jeck W.R."/>
            <person name="Johnson J."/>
            <person name="Jones C.D."/>
            <person name="Jordan W.C."/>
            <person name="Karpen G.H."/>
            <person name="Kataoka E."/>
            <person name="Keightley P.D."/>
            <person name="Kheradpour P."/>
            <person name="Kirkness E.F."/>
            <person name="Koerich L.B."/>
            <person name="Kristiansen K."/>
            <person name="Kudrna D."/>
            <person name="Kulathinal R.J."/>
            <person name="Kumar S."/>
            <person name="Kwok R."/>
            <person name="Lander E."/>
            <person name="Langley C.H."/>
            <person name="Lapoint R."/>
            <person name="Lazzaro B.P."/>
            <person name="Lee S.J."/>
            <person name="Levesque L."/>
            <person name="Li R."/>
            <person name="Lin C.F."/>
            <person name="Lin M.F."/>
            <person name="Lindblad-Toh K."/>
            <person name="Llopart A."/>
            <person name="Long M."/>
            <person name="Low L."/>
            <person name="Lozovsky E."/>
            <person name="Lu J."/>
            <person name="Luo M."/>
            <person name="Machado C.A."/>
            <person name="Makalowski W."/>
            <person name="Marzo M."/>
            <person name="Matsuda M."/>
            <person name="Matzkin L."/>
            <person name="McAllister B."/>
            <person name="McBride C.S."/>
            <person name="McKernan B."/>
            <person name="McKernan K."/>
            <person name="Mendez-Lago M."/>
            <person name="Minx P."/>
            <person name="Mollenhauer M.U."/>
            <person name="Montooth K."/>
            <person name="Mount S.M."/>
            <person name="Mu X."/>
            <person name="Myers E."/>
            <person name="Negre B."/>
            <person name="Newfeld S."/>
            <person name="Nielsen R."/>
            <person name="Noor M.A."/>
            <person name="O'Grady P."/>
            <person name="Pachter L."/>
            <person name="Papaceit M."/>
            <person name="Parisi M.J."/>
            <person name="Parisi M."/>
            <person name="Parts L."/>
            <person name="Pedersen J.S."/>
            <person name="Pesole G."/>
            <person name="Phillippy A.M."/>
            <person name="Ponting C.P."/>
            <person name="Pop M."/>
            <person name="Porcelli D."/>
            <person name="Powell J.R."/>
            <person name="Prohaska S."/>
            <person name="Pruitt K."/>
            <person name="Puig M."/>
            <person name="Quesneville H."/>
            <person name="Ram K.R."/>
            <person name="Rand D."/>
            <person name="Rasmussen M.D."/>
            <person name="Reed L.K."/>
            <person name="Reenan R."/>
            <person name="Reily A."/>
            <person name="Remington K.A."/>
            <person name="Rieger T.T."/>
            <person name="Ritchie M.G."/>
            <person name="Robin C."/>
            <person name="Rogers Y.H."/>
            <person name="Rohde C."/>
            <person name="Rozas J."/>
            <person name="Rubenfield M.J."/>
            <person name="Ruiz A."/>
            <person name="Russo S."/>
            <person name="Salzberg S.L."/>
            <person name="Sanchez-Gracia A."/>
            <person name="Saranga D.J."/>
            <person name="Sato H."/>
            <person name="Schaeffer S.W."/>
            <person name="Schatz M.C."/>
            <person name="Schlenke T."/>
            <person name="Schwartz R."/>
            <person name="Segarra C."/>
            <person name="Singh R.S."/>
            <person name="Sirot L."/>
            <person name="Sirota M."/>
            <person name="Sisneros N.B."/>
            <person name="Smith C.D."/>
            <person name="Smith T.F."/>
            <person name="Spieth J."/>
            <person name="Stage D.E."/>
            <person name="Stark A."/>
            <person name="Stephan W."/>
            <person name="Strausberg R.L."/>
            <person name="Strempel S."/>
            <person name="Sturgill D."/>
            <person name="Sutton G."/>
            <person name="Sutton G.G."/>
            <person name="Tao W."/>
            <person name="Teichmann S."/>
            <person name="Tobari Y.N."/>
            <person name="Tomimura Y."/>
            <person name="Tsolas J.M."/>
            <person name="Valente V.L."/>
            <person name="Venter E."/>
            <person name="Venter J.C."/>
            <person name="Vicario S."/>
            <person name="Vieira F.G."/>
            <person name="Vilella A.J."/>
            <person name="Villasante A."/>
            <person name="Walenz B."/>
            <person name="Wang J."/>
            <person name="Wasserman M."/>
            <person name="Watts T."/>
            <person name="Wilson D."/>
            <person name="Wilson R.K."/>
            <person name="Wing R.A."/>
            <person name="Wolfner M.F."/>
            <person name="Wong A."/>
            <person name="Wong G.K."/>
            <person name="Wu C.I."/>
            <person name="Wu G."/>
            <person name="Yamamoto D."/>
            <person name="Yang H.P."/>
            <person name="Yang S.P."/>
            <person name="Yorke J.A."/>
            <person name="Yoshida K."/>
            <person name="Zdobnov E."/>
            <person name="Zhang P."/>
            <person name="Zhang Y."/>
            <person name="Zimin A.V."/>
            <person name="Baldwin J."/>
            <person name="Abdouelleil A."/>
            <person name="Abdulkadir J."/>
            <person name="Abebe A."/>
            <person name="Abera B."/>
            <person name="Abreu J."/>
            <person name="Acer S.C."/>
            <person name="Aftuck L."/>
            <person name="Alexander A."/>
            <person name="An P."/>
            <person name="Anderson E."/>
            <person name="Anderson S."/>
            <person name="Arachi H."/>
            <person name="Azer M."/>
            <person name="Bachantsang P."/>
            <person name="Barry A."/>
            <person name="Bayul T."/>
            <person name="Berlin A."/>
            <person name="Bessette D."/>
            <person name="Bloom T."/>
            <person name="Blye J."/>
            <person name="Boguslavskiy L."/>
            <person name="Bonnet C."/>
            <person name="Boukhgalter B."/>
            <person name="Bourzgui I."/>
            <person name="Brown A."/>
            <person name="Cahill P."/>
            <person name="Channer S."/>
            <person name="Cheshatsang Y."/>
            <person name="Chuda L."/>
            <person name="Citroen M."/>
            <person name="Collymore A."/>
            <person name="Cooke P."/>
            <person name="Costello M."/>
            <person name="D'Aco K."/>
            <person name="Daza R."/>
            <person name="De Haan G."/>
            <person name="DeGray S."/>
            <person name="DeMaso C."/>
            <person name="Dhargay N."/>
            <person name="Dooley K."/>
            <person name="Dooley E."/>
            <person name="Doricent M."/>
            <person name="Dorje P."/>
            <person name="Dorjee K."/>
            <person name="Dupes A."/>
            <person name="Elong R."/>
            <person name="Falk J."/>
            <person name="Farina A."/>
            <person name="Faro S."/>
            <person name="Ferguson D."/>
            <person name="Fisher S."/>
            <person name="Foley C.D."/>
            <person name="Franke A."/>
            <person name="Friedrich D."/>
            <person name="Gadbois L."/>
            <person name="Gearin G."/>
            <person name="Gearin C.R."/>
            <person name="Giannoukos G."/>
            <person name="Goode T."/>
            <person name="Graham J."/>
            <person name="Grandbois E."/>
            <person name="Grewal S."/>
            <person name="Gyaltsen K."/>
            <person name="Hafez N."/>
            <person name="Hagos B."/>
            <person name="Hall J."/>
            <person name="Henson C."/>
            <person name="Hollinger A."/>
            <person name="Honan T."/>
            <person name="Huard M.D."/>
            <person name="Hughes L."/>
            <person name="Hurhula B."/>
            <person name="Husby M.E."/>
            <person name="Kamat A."/>
            <person name="Kanga B."/>
            <person name="Kashin S."/>
            <person name="Khazanovich D."/>
            <person name="Kisner P."/>
            <person name="Lance K."/>
            <person name="Lara M."/>
            <person name="Lee W."/>
            <person name="Lennon N."/>
            <person name="Letendre F."/>
            <person name="LeVine R."/>
            <person name="Lipovsky A."/>
            <person name="Liu X."/>
            <person name="Liu J."/>
            <person name="Liu S."/>
            <person name="Lokyitsang T."/>
            <person name="Lokyitsang Y."/>
            <person name="Lubonja R."/>
            <person name="Lui A."/>
            <person name="MacDonald P."/>
            <person name="Magnisalis V."/>
            <person name="Maru K."/>
            <person name="Matthews C."/>
            <person name="McCusker W."/>
            <person name="McDonough S."/>
            <person name="Mehta T."/>
            <person name="Meldrim J."/>
            <person name="Meneus L."/>
            <person name="Mihai O."/>
            <person name="Mihalev A."/>
            <person name="Mihova T."/>
            <person name="Mittelman R."/>
            <person name="Mlenga V."/>
            <person name="Montmayeur A."/>
            <person name="Mulrain L."/>
            <person name="Navidi A."/>
            <person name="Naylor J."/>
            <person name="Negash T."/>
            <person name="Nguyen T."/>
            <person name="Nguyen N."/>
            <person name="Nicol R."/>
            <person name="Norbu C."/>
            <person name="Norbu N."/>
            <person name="Novod N."/>
            <person name="O'Neill B."/>
            <person name="Osman S."/>
            <person name="Markiewicz E."/>
            <person name="Oyono O.L."/>
            <person name="Patti C."/>
            <person name="Phunkhang P."/>
            <person name="Pierre F."/>
            <person name="Priest M."/>
            <person name="Raghuraman S."/>
            <person name="Rege F."/>
            <person name="Reyes R."/>
            <person name="Rise C."/>
            <person name="Rogov P."/>
            <person name="Ross K."/>
            <person name="Ryan E."/>
            <person name="Settipalli S."/>
            <person name="Shea T."/>
            <person name="Sherpa N."/>
            <person name="Shi L."/>
            <person name="Shih D."/>
            <person name="Sparrow T."/>
            <person name="Spaulding J."/>
            <person name="Stalker J."/>
            <person name="Stange-Thomann N."/>
            <person name="Stavropoulos S."/>
            <person name="Stone C."/>
            <person name="Strader C."/>
            <person name="Tesfaye S."/>
            <person name="Thomson T."/>
            <person name="Thoulutsang Y."/>
            <person name="Thoulutsang D."/>
            <person name="Topham K."/>
            <person name="Topping I."/>
            <person name="Tsamla T."/>
            <person name="Vassiliev H."/>
            <person name="Vo A."/>
            <person name="Wangchuk T."/>
            <person name="Wangdi T."/>
            <person name="Weiand M."/>
            <person name="Wilkinson J."/>
            <person name="Wilson A."/>
            <person name="Yadav S."/>
            <person name="Young G."/>
            <person name="Yu Q."/>
            <person name="Zembek L."/>
            <person name="Zhong D."/>
            <person name="Zimmer A."/>
            <person name="Zwirko Z."/>
            <person name="Jaffe D.B."/>
            <person name="Alvarez P."/>
            <person name="Brockman W."/>
            <person name="Butler J."/>
            <person name="Chin C."/>
            <person name="Gnerre S."/>
            <person name="Grabherr M."/>
            <person name="Kleber M."/>
            <person name="Mauceli E."/>
            <person name="MacCallum I."/>
        </authorList>
    </citation>
    <scope>NUCLEOTIDE SEQUENCE [LARGE SCALE GENOMIC DNA]</scope>
    <source>
        <strain evidence="3">Tucson 15287-2541.00</strain>
    </source>
</reference>
<dbReference type="AlphaFoldDB" id="B4JEH2"/>
<evidence type="ECO:0000313" key="3">
    <source>
        <dbReference type="Proteomes" id="UP000001070"/>
    </source>
</evidence>
<feature type="compositionally biased region" description="Low complexity" evidence="1">
    <location>
        <begin position="60"/>
        <end position="70"/>
    </location>
</feature>
<feature type="compositionally biased region" description="Basic residues" evidence="1">
    <location>
        <begin position="84"/>
        <end position="102"/>
    </location>
</feature>
<proteinExistence type="predicted"/>
<keyword evidence="3" id="KW-1185">Reference proteome</keyword>
<gene>
    <name evidence="2" type="primary">Dgri\GH11374</name>
    <name evidence="2" type="ORF">Dgri_GH11374</name>
</gene>
<protein>
    <submittedName>
        <fullName evidence="2">GH11374</fullName>
    </submittedName>
</protein>
<feature type="compositionally biased region" description="Basic and acidic residues" evidence="1">
    <location>
        <begin position="1"/>
        <end position="21"/>
    </location>
</feature>
<organism evidence="3">
    <name type="scientific">Drosophila grimshawi</name>
    <name type="common">Hawaiian fruit fly</name>
    <name type="synonym">Idiomyia grimshawi</name>
    <dbReference type="NCBI Taxonomy" id="7222"/>
    <lineage>
        <taxon>Eukaryota</taxon>
        <taxon>Metazoa</taxon>
        <taxon>Ecdysozoa</taxon>
        <taxon>Arthropoda</taxon>
        <taxon>Hexapoda</taxon>
        <taxon>Insecta</taxon>
        <taxon>Pterygota</taxon>
        <taxon>Neoptera</taxon>
        <taxon>Endopterygota</taxon>
        <taxon>Diptera</taxon>
        <taxon>Brachycera</taxon>
        <taxon>Muscomorpha</taxon>
        <taxon>Ephydroidea</taxon>
        <taxon>Drosophilidae</taxon>
        <taxon>Drosophila</taxon>
        <taxon>Hawaiian Drosophila</taxon>
    </lineage>
</organism>
<evidence type="ECO:0000256" key="1">
    <source>
        <dbReference type="SAM" id="MobiDB-lite"/>
    </source>
</evidence>
<dbReference type="Proteomes" id="UP000001070">
    <property type="component" value="Unassembled WGS sequence"/>
</dbReference>
<dbReference type="InParanoid" id="B4JEH2"/>
<feature type="region of interest" description="Disordered" evidence="1">
    <location>
        <begin position="1"/>
        <end position="102"/>
    </location>
</feature>
<name>B4JEH2_DROGR</name>
<dbReference type="OrthoDB" id="7791654at2759"/>
<evidence type="ECO:0000313" key="2">
    <source>
        <dbReference type="EMBL" id="EDW03692.1"/>
    </source>
</evidence>
<dbReference type="eggNOG" id="ENOG502T037">
    <property type="taxonomic scope" value="Eukaryota"/>
</dbReference>
<sequence length="329" mass="37992">MESRKEKRKRIQEETSMERRVTRATTAAAAAQNPLEMPQRKPLTRSCRNSNIHGIHVQSKKSNTNKIKNLSNKKNKEKHEFGQGKKKLVMKRQQKRGRKAAKLVKNVKEAVKNKEICPLTEEKVTKNNKTSKEDDKIFKKPKIPLLPRSKAKSKSAEQSNNLSEKWYVIKLRTWPTEPRAQGQYLEVPLITLANAATTMTLPSAKWHRKFKLKKVQQHHTMTTFTGDLKQYKIDEKDRHKYQPDCVIFRRDALLMPPHILCTPYDRVLIFKDTCFTIAIDGKIVHLNGAPDAITSLKEVHILLDILDSISFSNPMVEIVMSISPKDYDF</sequence>
<accession>B4JEH2</accession>